<feature type="region of interest" description="Disordered" evidence="1">
    <location>
        <begin position="1"/>
        <end position="20"/>
    </location>
</feature>
<organism evidence="2 3">
    <name type="scientific">Araneus ventricosus</name>
    <name type="common">Orbweaver spider</name>
    <name type="synonym">Epeira ventricosa</name>
    <dbReference type="NCBI Taxonomy" id="182803"/>
    <lineage>
        <taxon>Eukaryota</taxon>
        <taxon>Metazoa</taxon>
        <taxon>Ecdysozoa</taxon>
        <taxon>Arthropoda</taxon>
        <taxon>Chelicerata</taxon>
        <taxon>Arachnida</taxon>
        <taxon>Araneae</taxon>
        <taxon>Araneomorphae</taxon>
        <taxon>Entelegynae</taxon>
        <taxon>Araneoidea</taxon>
        <taxon>Araneidae</taxon>
        <taxon>Araneus</taxon>
    </lineage>
</organism>
<reference evidence="2 3" key="1">
    <citation type="journal article" date="2019" name="Sci. Rep.">
        <title>Orb-weaving spider Araneus ventricosus genome elucidates the spidroin gene catalogue.</title>
        <authorList>
            <person name="Kono N."/>
            <person name="Nakamura H."/>
            <person name="Ohtoshi R."/>
            <person name="Moran D.A.P."/>
            <person name="Shinohara A."/>
            <person name="Yoshida Y."/>
            <person name="Fujiwara M."/>
            <person name="Mori M."/>
            <person name="Tomita M."/>
            <person name="Arakawa K."/>
        </authorList>
    </citation>
    <scope>NUCLEOTIDE SEQUENCE [LARGE SCALE GENOMIC DNA]</scope>
</reference>
<gene>
    <name evidence="2" type="ORF">AVEN_185742_1</name>
</gene>
<evidence type="ECO:0000256" key="1">
    <source>
        <dbReference type="SAM" id="MobiDB-lite"/>
    </source>
</evidence>
<dbReference type="Proteomes" id="UP000499080">
    <property type="component" value="Unassembled WGS sequence"/>
</dbReference>
<feature type="compositionally biased region" description="Basic and acidic residues" evidence="1">
    <location>
        <begin position="9"/>
        <end position="20"/>
    </location>
</feature>
<feature type="region of interest" description="Disordered" evidence="1">
    <location>
        <begin position="34"/>
        <end position="89"/>
    </location>
</feature>
<sequence>MRPLSPEIRLGERGPPEFRLSKITGSRITKLVPSSLTPSAEKRRKKKCPYFFTGSSKEKRKRWRDDEQNKRFSKRKEGQHNKKKRCLPITIQRERESRNWLSNYSGILP</sequence>
<evidence type="ECO:0000313" key="3">
    <source>
        <dbReference type="Proteomes" id="UP000499080"/>
    </source>
</evidence>
<dbReference type="AlphaFoldDB" id="A0A4Y2FXT2"/>
<comment type="caution">
    <text evidence="2">The sequence shown here is derived from an EMBL/GenBank/DDBJ whole genome shotgun (WGS) entry which is preliminary data.</text>
</comment>
<name>A0A4Y2FXT2_ARAVE</name>
<dbReference type="EMBL" id="BGPR01097353">
    <property type="protein sequence ID" value="GBM45235.1"/>
    <property type="molecule type" value="Genomic_DNA"/>
</dbReference>
<accession>A0A4Y2FXT2</accession>
<evidence type="ECO:0000313" key="2">
    <source>
        <dbReference type="EMBL" id="GBM45235.1"/>
    </source>
</evidence>
<keyword evidence="3" id="KW-1185">Reference proteome</keyword>
<feature type="compositionally biased region" description="Basic and acidic residues" evidence="1">
    <location>
        <begin position="63"/>
        <end position="80"/>
    </location>
</feature>
<proteinExistence type="predicted"/>
<protein>
    <submittedName>
        <fullName evidence="2">Uncharacterized protein</fullName>
    </submittedName>
</protein>